<name>A0A8S9ZJ48_9BILA</name>
<comment type="caution">
    <text evidence="3">The sequence shown here is derived from an EMBL/GenBank/DDBJ whole genome shotgun (WGS) entry which is preliminary data.</text>
</comment>
<sequence length="144" mass="17298">MGEEEENYKNEENNNFASTNHLSFDPNNNLPYFQDRQRGYNQIFNGDKHSFDFENEVENSPYYHYYGQRSGNPNIHQMDRQYQQQQHPFSGGPLNPQYHKSIVYPEGQRGGNNHKNFWFNNSNKLIINFWLLIIFYLIIQIIKI</sequence>
<dbReference type="EMBL" id="JABEBT010000078">
    <property type="protein sequence ID" value="KAF7633339.1"/>
    <property type="molecule type" value="Genomic_DNA"/>
</dbReference>
<organism evidence="3 4">
    <name type="scientific">Meloidogyne graminicola</name>
    <dbReference type="NCBI Taxonomy" id="189291"/>
    <lineage>
        <taxon>Eukaryota</taxon>
        <taxon>Metazoa</taxon>
        <taxon>Ecdysozoa</taxon>
        <taxon>Nematoda</taxon>
        <taxon>Chromadorea</taxon>
        <taxon>Rhabditida</taxon>
        <taxon>Tylenchina</taxon>
        <taxon>Tylenchomorpha</taxon>
        <taxon>Tylenchoidea</taxon>
        <taxon>Meloidogynidae</taxon>
        <taxon>Meloidogyninae</taxon>
        <taxon>Meloidogyne</taxon>
    </lineage>
</organism>
<evidence type="ECO:0000256" key="2">
    <source>
        <dbReference type="SAM" id="Phobius"/>
    </source>
</evidence>
<evidence type="ECO:0008006" key="5">
    <source>
        <dbReference type="Google" id="ProtNLM"/>
    </source>
</evidence>
<keyword evidence="2" id="KW-0812">Transmembrane</keyword>
<dbReference type="AlphaFoldDB" id="A0A8S9ZJ48"/>
<evidence type="ECO:0000313" key="3">
    <source>
        <dbReference type="EMBL" id="KAF7633339.1"/>
    </source>
</evidence>
<feature type="region of interest" description="Disordered" evidence="1">
    <location>
        <begin position="1"/>
        <end position="31"/>
    </location>
</feature>
<protein>
    <recommendedName>
        <fullName evidence="5">Transmembrane protein</fullName>
    </recommendedName>
</protein>
<feature type="compositionally biased region" description="Polar residues" evidence="1">
    <location>
        <begin position="16"/>
        <end position="31"/>
    </location>
</feature>
<keyword evidence="2" id="KW-1133">Transmembrane helix</keyword>
<keyword evidence="2" id="KW-0472">Membrane</keyword>
<dbReference type="Proteomes" id="UP000605970">
    <property type="component" value="Unassembled WGS sequence"/>
</dbReference>
<evidence type="ECO:0000313" key="4">
    <source>
        <dbReference type="Proteomes" id="UP000605970"/>
    </source>
</evidence>
<keyword evidence="4" id="KW-1185">Reference proteome</keyword>
<accession>A0A8S9ZJ48</accession>
<reference evidence="3" key="1">
    <citation type="journal article" date="2020" name="Ecol. Evol.">
        <title>Genome structure and content of the rice root-knot nematode (Meloidogyne graminicola).</title>
        <authorList>
            <person name="Phan N.T."/>
            <person name="Danchin E.G.J."/>
            <person name="Klopp C."/>
            <person name="Perfus-Barbeoch L."/>
            <person name="Kozlowski D.K."/>
            <person name="Koutsovoulos G.D."/>
            <person name="Lopez-Roques C."/>
            <person name="Bouchez O."/>
            <person name="Zahm M."/>
            <person name="Besnard G."/>
            <person name="Bellafiore S."/>
        </authorList>
    </citation>
    <scope>NUCLEOTIDE SEQUENCE</scope>
    <source>
        <strain evidence="3">VN-18</strain>
    </source>
</reference>
<gene>
    <name evidence="3" type="ORF">Mgra_00007221</name>
</gene>
<evidence type="ECO:0000256" key="1">
    <source>
        <dbReference type="SAM" id="MobiDB-lite"/>
    </source>
</evidence>
<feature type="transmembrane region" description="Helical" evidence="2">
    <location>
        <begin position="125"/>
        <end position="142"/>
    </location>
</feature>
<proteinExistence type="predicted"/>